<evidence type="ECO:0000256" key="4">
    <source>
        <dbReference type="ARBA" id="ARBA00022801"/>
    </source>
</evidence>
<evidence type="ECO:0000256" key="5">
    <source>
        <dbReference type="ARBA" id="ARBA00022833"/>
    </source>
</evidence>
<dbReference type="PANTHER" id="PTHR42978:SF7">
    <property type="entry name" value="METALLO-HYDROLASE RV2300C-RELATED"/>
    <property type="match status" value="1"/>
</dbReference>
<dbReference type="InterPro" id="IPR001279">
    <property type="entry name" value="Metallo-B-lactamas"/>
</dbReference>
<comment type="cofactor">
    <cofactor evidence="1">
        <name>Zn(2+)</name>
        <dbReference type="ChEBI" id="CHEBI:29105"/>
    </cofactor>
</comment>
<organism evidence="8 9">
    <name type="scientific">Actinoplanes couchii</name>
    <dbReference type="NCBI Taxonomy" id="403638"/>
    <lineage>
        <taxon>Bacteria</taxon>
        <taxon>Bacillati</taxon>
        <taxon>Actinomycetota</taxon>
        <taxon>Actinomycetes</taxon>
        <taxon>Micromonosporales</taxon>
        <taxon>Micromonosporaceae</taxon>
        <taxon>Actinoplanes</taxon>
    </lineage>
</organism>
<evidence type="ECO:0000256" key="3">
    <source>
        <dbReference type="ARBA" id="ARBA00022723"/>
    </source>
</evidence>
<feature type="domain" description="Metallo-beta-lactamase" evidence="7">
    <location>
        <begin position="45"/>
        <end position="273"/>
    </location>
</feature>
<evidence type="ECO:0000313" key="9">
    <source>
        <dbReference type="Proteomes" id="UP000612282"/>
    </source>
</evidence>
<dbReference type="InterPro" id="IPR051013">
    <property type="entry name" value="MBL_superfamily_lactonases"/>
</dbReference>
<keyword evidence="3" id="KW-0479">Metal-binding</keyword>
<dbReference type="PANTHER" id="PTHR42978">
    <property type="entry name" value="QUORUM-QUENCHING LACTONASE YTNP-RELATED-RELATED"/>
    <property type="match status" value="1"/>
</dbReference>
<evidence type="ECO:0000256" key="1">
    <source>
        <dbReference type="ARBA" id="ARBA00001947"/>
    </source>
</evidence>
<keyword evidence="4" id="KW-0378">Hydrolase</keyword>
<dbReference type="InterPro" id="IPR036866">
    <property type="entry name" value="RibonucZ/Hydroxyglut_hydro"/>
</dbReference>
<feature type="region of interest" description="Disordered" evidence="6">
    <location>
        <begin position="140"/>
        <end position="165"/>
    </location>
</feature>
<gene>
    <name evidence="8" type="ORF">Aco03nite_093170</name>
</gene>
<dbReference type="EMBL" id="BOMG01000116">
    <property type="protein sequence ID" value="GID60913.1"/>
    <property type="molecule type" value="Genomic_DNA"/>
</dbReference>
<evidence type="ECO:0000256" key="2">
    <source>
        <dbReference type="ARBA" id="ARBA00007749"/>
    </source>
</evidence>
<dbReference type="SMART" id="SM00849">
    <property type="entry name" value="Lactamase_B"/>
    <property type="match status" value="1"/>
</dbReference>
<keyword evidence="9" id="KW-1185">Reference proteome</keyword>
<sequence length="287" mass="31091">MWSTDPRSVGGPLAHPRSVTDGERMKVNHLNCGSLRPWGSPGGLVCHVLLVEAADGLVLVDSGFGLHDVAAPAHRIGPARHLIRPVLDPRETAIRQVEKRGHDPADVRHVVLTHGDADHTGGLADFPHARVHLTAAESEAMRRPLTRGERRRYLPGQREHGPDLVEHDPEHGDGWRGFAAAAEILPGVVLIGLSGHTRGHAAVAVDAGDRWVLHAGDAFYHRGQIENAGRPPRTLTTMEQVVAHDRARVRDNHARLAELRAAADPGLLLVNAHDPELLRRAVADSPD</sequence>
<dbReference type="CDD" id="cd07742">
    <property type="entry name" value="metallo-hydrolase-like_MBL-fold"/>
    <property type="match status" value="1"/>
</dbReference>
<name>A0ABQ3XQX2_9ACTN</name>
<dbReference type="SUPFAM" id="SSF56281">
    <property type="entry name" value="Metallo-hydrolase/oxidoreductase"/>
    <property type="match status" value="1"/>
</dbReference>
<evidence type="ECO:0000313" key="8">
    <source>
        <dbReference type="EMBL" id="GID60913.1"/>
    </source>
</evidence>
<accession>A0ABQ3XQX2</accession>
<evidence type="ECO:0000256" key="6">
    <source>
        <dbReference type="SAM" id="MobiDB-lite"/>
    </source>
</evidence>
<protein>
    <submittedName>
        <fullName evidence="8">Metallo-hydrolase</fullName>
    </submittedName>
</protein>
<comment type="caution">
    <text evidence="8">The sequence shown here is derived from an EMBL/GenBank/DDBJ whole genome shotgun (WGS) entry which is preliminary data.</text>
</comment>
<proteinExistence type="inferred from homology"/>
<reference evidence="8 9" key="1">
    <citation type="submission" date="2021-01" db="EMBL/GenBank/DDBJ databases">
        <title>Whole genome shotgun sequence of Actinoplanes couchii NBRC 106145.</title>
        <authorList>
            <person name="Komaki H."/>
            <person name="Tamura T."/>
        </authorList>
    </citation>
    <scope>NUCLEOTIDE SEQUENCE [LARGE SCALE GENOMIC DNA]</scope>
    <source>
        <strain evidence="8 9">NBRC 106145</strain>
    </source>
</reference>
<comment type="similarity">
    <text evidence="2">Belongs to the metallo-beta-lactamase superfamily.</text>
</comment>
<dbReference type="Pfam" id="PF00753">
    <property type="entry name" value="Lactamase_B"/>
    <property type="match status" value="1"/>
</dbReference>
<dbReference type="Proteomes" id="UP000612282">
    <property type="component" value="Unassembled WGS sequence"/>
</dbReference>
<evidence type="ECO:0000259" key="7">
    <source>
        <dbReference type="SMART" id="SM00849"/>
    </source>
</evidence>
<dbReference type="Gene3D" id="3.60.15.10">
    <property type="entry name" value="Ribonuclease Z/Hydroxyacylglutathione hydrolase-like"/>
    <property type="match status" value="1"/>
</dbReference>
<keyword evidence="5" id="KW-0862">Zinc</keyword>